<dbReference type="AlphaFoldDB" id="A0A1S3HW96"/>
<protein>
    <submittedName>
        <fullName evidence="3">Ribosome-binding protein 1-like isoform X1</fullName>
    </submittedName>
</protein>
<feature type="compositionally biased region" description="Polar residues" evidence="1">
    <location>
        <begin position="242"/>
        <end position="255"/>
    </location>
</feature>
<name>A0A1S3HW96_LINAN</name>
<feature type="compositionally biased region" description="Low complexity" evidence="1">
    <location>
        <begin position="152"/>
        <end position="161"/>
    </location>
</feature>
<evidence type="ECO:0000313" key="3">
    <source>
        <dbReference type="RefSeq" id="XP_013389821.1"/>
    </source>
</evidence>
<reference evidence="3" key="1">
    <citation type="submission" date="2025-08" db="UniProtKB">
        <authorList>
            <consortium name="RefSeq"/>
        </authorList>
    </citation>
    <scope>IDENTIFICATION</scope>
    <source>
        <tissue evidence="3">Gonads</tissue>
    </source>
</reference>
<dbReference type="KEGG" id="lak:106158412"/>
<feature type="compositionally biased region" description="Polar residues" evidence="1">
    <location>
        <begin position="172"/>
        <end position="184"/>
    </location>
</feature>
<keyword evidence="2" id="KW-1185">Reference proteome</keyword>
<organism evidence="2 3">
    <name type="scientific">Lingula anatina</name>
    <name type="common">Brachiopod</name>
    <name type="synonym">Lingula unguis</name>
    <dbReference type="NCBI Taxonomy" id="7574"/>
    <lineage>
        <taxon>Eukaryota</taxon>
        <taxon>Metazoa</taxon>
        <taxon>Spiralia</taxon>
        <taxon>Lophotrochozoa</taxon>
        <taxon>Brachiopoda</taxon>
        <taxon>Linguliformea</taxon>
        <taxon>Lingulata</taxon>
        <taxon>Lingulida</taxon>
        <taxon>Linguloidea</taxon>
        <taxon>Lingulidae</taxon>
        <taxon>Lingula</taxon>
    </lineage>
</organism>
<evidence type="ECO:0000256" key="1">
    <source>
        <dbReference type="SAM" id="MobiDB-lite"/>
    </source>
</evidence>
<feature type="region of interest" description="Disordered" evidence="1">
    <location>
        <begin position="242"/>
        <end position="336"/>
    </location>
</feature>
<dbReference type="Proteomes" id="UP000085678">
    <property type="component" value="Unplaced"/>
</dbReference>
<feature type="region of interest" description="Disordered" evidence="1">
    <location>
        <begin position="107"/>
        <end position="222"/>
    </location>
</feature>
<feature type="compositionally biased region" description="Basic residues" evidence="1">
    <location>
        <begin position="272"/>
        <end position="281"/>
    </location>
</feature>
<dbReference type="RefSeq" id="XP_013389821.1">
    <property type="nucleotide sequence ID" value="XM_013534367.1"/>
</dbReference>
<feature type="compositionally biased region" description="Gly residues" evidence="1">
    <location>
        <begin position="282"/>
        <end position="293"/>
    </location>
</feature>
<feature type="compositionally biased region" description="Basic residues" evidence="1">
    <location>
        <begin position="162"/>
        <end position="171"/>
    </location>
</feature>
<feature type="compositionally biased region" description="Polar residues" evidence="1">
    <location>
        <begin position="63"/>
        <end position="88"/>
    </location>
</feature>
<feature type="compositionally biased region" description="Low complexity" evidence="1">
    <location>
        <begin position="294"/>
        <end position="309"/>
    </location>
</feature>
<feature type="region of interest" description="Disordered" evidence="1">
    <location>
        <begin position="57"/>
        <end position="93"/>
    </location>
</feature>
<feature type="compositionally biased region" description="Polar residues" evidence="1">
    <location>
        <begin position="111"/>
        <end position="127"/>
    </location>
</feature>
<dbReference type="Pfam" id="PF07078">
    <property type="entry name" value="FYTT"/>
    <property type="match status" value="1"/>
</dbReference>
<feature type="compositionally biased region" description="Gly residues" evidence="1">
    <location>
        <begin position="321"/>
        <end position="330"/>
    </location>
</feature>
<accession>A0A1S3HW96</accession>
<gene>
    <name evidence="3" type="primary">LOC106158412</name>
</gene>
<evidence type="ECO:0000313" key="2">
    <source>
        <dbReference type="Proteomes" id="UP000085678"/>
    </source>
</evidence>
<proteinExistence type="predicted"/>
<feature type="compositionally biased region" description="Basic residues" evidence="1">
    <location>
        <begin position="310"/>
        <end position="320"/>
    </location>
</feature>
<dbReference type="GeneID" id="106158412"/>
<sequence>MSAFTEVNKVDMSLDDIIKLNRKEKKSLAVQKRAKQTKKVVPAMAKVKQFRSKFSKGAGNKFAGQTQLKGQGNRRQNLSQKRAQLTTQKGRRPVNTVAKRALQAARKTLTRKNTQQMQKQARQNLQMQKRGLQEQPAVQNRRRKLNRGYVGQQAQQIQQPQQRKRQWRNKAGKNNNQNILTVSINNNRRQQNQVLVRGQYPQQGAQGRNNQQRRQRGNMNRQQNVKQIIQHLQPSVRRQYNMNSGNMSVNQTGRTMSDRFSGGNQMSMARGGGRRRNRQRGGRGGGGGGGGGNNFVQNRQQNRQQNQGNRNRKRQTRGRRGGGPQRGGGSDRVVFW</sequence>